<feature type="region of interest" description="Disordered" evidence="4">
    <location>
        <begin position="539"/>
        <end position="559"/>
    </location>
</feature>
<accession>A0A3B3RS84</accession>
<dbReference type="Pfam" id="PF03221">
    <property type="entry name" value="HTH_Tnp_Tc5"/>
    <property type="match status" value="1"/>
</dbReference>
<feature type="region of interest" description="Disordered" evidence="4">
    <location>
        <begin position="572"/>
        <end position="594"/>
    </location>
</feature>
<dbReference type="GO" id="GO:0003677">
    <property type="term" value="F:DNA binding"/>
    <property type="evidence" value="ECO:0007669"/>
    <property type="project" value="UniProtKB-KW"/>
</dbReference>
<dbReference type="GO" id="GO:0005634">
    <property type="term" value="C:nucleus"/>
    <property type="evidence" value="ECO:0007669"/>
    <property type="project" value="UniProtKB-SubCell"/>
</dbReference>
<dbReference type="InterPro" id="IPR009057">
    <property type="entry name" value="Homeodomain-like_sf"/>
</dbReference>
<reference evidence="6" key="1">
    <citation type="submission" date="2025-08" db="UniProtKB">
        <authorList>
            <consortium name="Ensembl"/>
        </authorList>
    </citation>
    <scope>IDENTIFICATION</scope>
</reference>
<keyword evidence="7" id="KW-1185">Reference proteome</keyword>
<dbReference type="GeneTree" id="ENSGT00940000154420"/>
<feature type="compositionally biased region" description="Low complexity" evidence="4">
    <location>
        <begin position="584"/>
        <end position="594"/>
    </location>
</feature>
<dbReference type="Pfam" id="PF04218">
    <property type="entry name" value="CENP-B_N"/>
    <property type="match status" value="1"/>
</dbReference>
<dbReference type="SUPFAM" id="SSF46689">
    <property type="entry name" value="Homeodomain-like"/>
    <property type="match status" value="2"/>
</dbReference>
<evidence type="ECO:0000256" key="4">
    <source>
        <dbReference type="SAM" id="MobiDB-lite"/>
    </source>
</evidence>
<dbReference type="Ensembl" id="ENSPKIT00000001301.1">
    <property type="protein sequence ID" value="ENSPKIP00000020680.1"/>
    <property type="gene ID" value="ENSPKIG00000005369.1"/>
</dbReference>
<evidence type="ECO:0000313" key="6">
    <source>
        <dbReference type="Ensembl" id="ENSPKIP00000020680.1"/>
    </source>
</evidence>
<dbReference type="Pfam" id="PF03184">
    <property type="entry name" value="DDE_1"/>
    <property type="match status" value="1"/>
</dbReference>
<evidence type="ECO:0000313" key="7">
    <source>
        <dbReference type="Proteomes" id="UP000261540"/>
    </source>
</evidence>
<evidence type="ECO:0000259" key="5">
    <source>
        <dbReference type="PROSITE" id="PS51253"/>
    </source>
</evidence>
<comment type="subcellular location">
    <subcellularLocation>
        <location evidence="1">Nucleus</location>
    </subcellularLocation>
</comment>
<dbReference type="PANTHER" id="PTHR19303">
    <property type="entry name" value="TRANSPOSON"/>
    <property type="match status" value="1"/>
</dbReference>
<dbReference type="InterPro" id="IPR004875">
    <property type="entry name" value="DDE_SF_endonuclease_dom"/>
</dbReference>
<dbReference type="AlphaFoldDB" id="A0A3B3RS84"/>
<dbReference type="Gene3D" id="1.10.10.60">
    <property type="entry name" value="Homeodomain-like"/>
    <property type="match status" value="2"/>
</dbReference>
<dbReference type="STRING" id="1676925.ENSPKIP00000020680"/>
<feature type="domain" description="HTH CENPB-type" evidence="5">
    <location>
        <begin position="70"/>
        <end position="143"/>
    </location>
</feature>
<dbReference type="InterPro" id="IPR007889">
    <property type="entry name" value="HTH_Psq"/>
</dbReference>
<name>A0A3B3RS84_9TELE</name>
<proteinExistence type="predicted"/>
<dbReference type="PROSITE" id="PS51253">
    <property type="entry name" value="HTH_CENPB"/>
    <property type="match status" value="1"/>
</dbReference>
<evidence type="ECO:0000256" key="1">
    <source>
        <dbReference type="ARBA" id="ARBA00004123"/>
    </source>
</evidence>
<evidence type="ECO:0000256" key="3">
    <source>
        <dbReference type="ARBA" id="ARBA00023242"/>
    </source>
</evidence>
<dbReference type="InterPro" id="IPR050863">
    <property type="entry name" value="CenT-Element_Derived"/>
</dbReference>
<feature type="compositionally biased region" description="Polar residues" evidence="4">
    <location>
        <begin position="539"/>
        <end position="556"/>
    </location>
</feature>
<sequence>MSIKIFSIRARKALTIEQKIEVIKRIENGEKIKSICLSLSLAQSTVHTIFANREKIRKSYESNVGGAKMHRVTSRHEVFEKLEKHLVEWMGTQANQGIPLSTMLIQQKKAVEKGDSDAKDLSFKASHGWFERFKNRSMLRTIITGEAASADHGVAAVFPAQLQKIINEGGYTAKQIFNVDEMGLFWKRMPSSTFISQDEKNVPGHKASKDKLTLLLGGNCAGDVKLKPLLVYHSENPPALIGMVKSSLPVIWRSNRKAWVTQEVFADYVQTYLSPFIKKYTAESSLANKALLIIDSAPGHPSSIVDHGDNIQVVFLPPKTTHLLQPMDQGVTATFRAYYSQSLMQYLLDGVNANESFSLKQLWKDFSIKKALVFIDHAWQKVSPQTMNVVWNKLCPQFVTFEVSGFEEVIDAKAKILALAMEVGFKEVDEAGVEGFLQSHGEELTTDELVQLDRHRLTEEEEDEREEARNTLDTDQLRIVMDHADKMTDIISKYDHDMMRSIAFKNAINSALAPFKDLYERKLQEHKQSSILSCFCPMESSTSPKDSPQPSTSGTCSGDIIIKKRKLSFSISDSGFEFPPQSPSSPDSPVSPQE</sequence>
<keyword evidence="2" id="KW-0238">DNA-binding</keyword>
<reference evidence="6" key="2">
    <citation type="submission" date="2025-09" db="UniProtKB">
        <authorList>
            <consortium name="Ensembl"/>
        </authorList>
    </citation>
    <scope>IDENTIFICATION</scope>
</reference>
<keyword evidence="3" id="KW-0539">Nucleus</keyword>
<protein>
    <recommendedName>
        <fullName evidence="5">HTH CENPB-type domain-containing protein</fullName>
    </recommendedName>
</protein>
<evidence type="ECO:0000256" key="2">
    <source>
        <dbReference type="ARBA" id="ARBA00023125"/>
    </source>
</evidence>
<dbReference type="Proteomes" id="UP000261540">
    <property type="component" value="Unplaced"/>
</dbReference>
<dbReference type="InterPro" id="IPR006600">
    <property type="entry name" value="HTH_CenpB_DNA-bd_dom"/>
</dbReference>
<dbReference type="PANTHER" id="PTHR19303:SF26">
    <property type="entry name" value="TIGGER TRANSPOSABLE ELEMENT-DERIVED PROTEIN 1"/>
    <property type="match status" value="1"/>
</dbReference>
<dbReference type="SMART" id="SM00674">
    <property type="entry name" value="CENPB"/>
    <property type="match status" value="1"/>
</dbReference>
<organism evidence="6 7">
    <name type="scientific">Paramormyrops kingsleyae</name>
    <dbReference type="NCBI Taxonomy" id="1676925"/>
    <lineage>
        <taxon>Eukaryota</taxon>
        <taxon>Metazoa</taxon>
        <taxon>Chordata</taxon>
        <taxon>Craniata</taxon>
        <taxon>Vertebrata</taxon>
        <taxon>Euteleostomi</taxon>
        <taxon>Actinopterygii</taxon>
        <taxon>Neopterygii</taxon>
        <taxon>Teleostei</taxon>
        <taxon>Osteoglossocephala</taxon>
        <taxon>Osteoglossomorpha</taxon>
        <taxon>Osteoglossiformes</taxon>
        <taxon>Mormyridae</taxon>
        <taxon>Paramormyrops</taxon>
    </lineage>
</organism>